<evidence type="ECO:0000256" key="5">
    <source>
        <dbReference type="ARBA" id="ARBA00023295"/>
    </source>
</evidence>
<comment type="similarity">
    <text evidence="1 8">Belongs to the glycosyl hydrolase 35 family.</text>
</comment>
<dbReference type="PANTHER" id="PTHR23421">
    <property type="entry name" value="BETA-GALACTOSIDASE RELATED"/>
    <property type="match status" value="1"/>
</dbReference>
<keyword evidence="5 7" id="KW-0326">Glycosidase</keyword>
<dbReference type="PIRSF" id="PIRSF006336">
    <property type="entry name" value="B-gal"/>
    <property type="match status" value="1"/>
</dbReference>
<evidence type="ECO:0000259" key="9">
    <source>
        <dbReference type="Pfam" id="PF01301"/>
    </source>
</evidence>
<evidence type="ECO:0000256" key="8">
    <source>
        <dbReference type="RuleBase" id="RU003679"/>
    </source>
</evidence>
<feature type="active site" description="Nucleophile" evidence="6">
    <location>
        <position position="339"/>
    </location>
</feature>
<proteinExistence type="inferred from homology"/>
<dbReference type="SUPFAM" id="SSF49785">
    <property type="entry name" value="Galactose-binding domain-like"/>
    <property type="match status" value="1"/>
</dbReference>
<evidence type="ECO:0000256" key="3">
    <source>
        <dbReference type="ARBA" id="ARBA00022801"/>
    </source>
</evidence>
<keyword evidence="4" id="KW-0325">Glycoprotein</keyword>
<evidence type="ECO:0000313" key="12">
    <source>
        <dbReference type="EMBL" id="KAJ8722749.1"/>
    </source>
</evidence>
<sequence>MKAIIHNIIIHRFKIGECQRECRGERSCSGELSSPACKYNTLSKDNEMRMQWGVFVTVSLWSVVSGPLTKADATTVYEPTVIQVETTQNARLSEPVKKVEGNRSIIIDGDRFLLDGKPFRIVSGSLHYFRLPAVYWRDRLKKMKAAGLNSVATYVEWSYHEPEERQYLFEGDRDVAEFIRIAAEEGLYVLLRVGPYICGERDLGGFPYWLLGKYPNIRLRSTDKDFMAESDTWLNKFFEQTQSLLYGNGGPIILVQVENEYGSYGNDLDYRVQMREMIHKYVGSKAILYTTDGNSLYFLRGGAVPDTLSTIDFNAYSDVNKSFAELRQFMPHGPLMNSEFYTGWLTHWGETFATANAESVVSTLGQILDYGASVNFYMFFGGTNFEYTAGANFLGTYQPDLTSYDYDSPLSEAGDPTAKYYLIRDKLKQYNLVDENLPVPTASPKGDYGPVQVHQTINLLSPEGREKLGKRYEDYTGSSLPTFERLRQRSGLILYETTLSEADDLLVIRQPRDMIFVYVDGELKGRISRIHKIYSLPLSAKNGSVLSLLVENQGRIGFGSKIHDFKGILSEVEFNSKVLDGKWKITGFPLESFDTSAASSSSNARRPTFYEGDFVVPAGTEPLDTFVDTSGWGKGYVWVNGYNLGRYWPSAGPQITLYLPGVWLKPAPEKNHIQILELDKPPHVEAIDLIDYPVLNRTGNINWWRYQPKSA</sequence>
<dbReference type="Proteomes" id="UP001231518">
    <property type="component" value="Chromosome 15"/>
</dbReference>
<organism evidence="12 13">
    <name type="scientific">Mythimna separata</name>
    <name type="common">Oriental armyworm</name>
    <name type="synonym">Pseudaletia separata</name>
    <dbReference type="NCBI Taxonomy" id="271217"/>
    <lineage>
        <taxon>Eukaryota</taxon>
        <taxon>Metazoa</taxon>
        <taxon>Ecdysozoa</taxon>
        <taxon>Arthropoda</taxon>
        <taxon>Hexapoda</taxon>
        <taxon>Insecta</taxon>
        <taxon>Pterygota</taxon>
        <taxon>Neoptera</taxon>
        <taxon>Endopterygota</taxon>
        <taxon>Lepidoptera</taxon>
        <taxon>Glossata</taxon>
        <taxon>Ditrysia</taxon>
        <taxon>Noctuoidea</taxon>
        <taxon>Noctuidae</taxon>
        <taxon>Noctuinae</taxon>
        <taxon>Hadenini</taxon>
        <taxon>Mythimna</taxon>
    </lineage>
</organism>
<dbReference type="GO" id="GO:0004565">
    <property type="term" value="F:beta-galactosidase activity"/>
    <property type="evidence" value="ECO:0007669"/>
    <property type="project" value="UniProtKB-EC"/>
</dbReference>
<dbReference type="SUPFAM" id="SSF51445">
    <property type="entry name" value="(Trans)glycosidases"/>
    <property type="match status" value="1"/>
</dbReference>
<dbReference type="InterPro" id="IPR026283">
    <property type="entry name" value="B-gal_1-like"/>
</dbReference>
<dbReference type="Pfam" id="PF21317">
    <property type="entry name" value="BetaGal_ABD_1"/>
    <property type="match status" value="1"/>
</dbReference>
<dbReference type="InterPro" id="IPR031330">
    <property type="entry name" value="Gly_Hdrlase_35_cat"/>
</dbReference>
<dbReference type="InterPro" id="IPR001944">
    <property type="entry name" value="Glycoside_Hdrlase_35"/>
</dbReference>
<dbReference type="InterPro" id="IPR008979">
    <property type="entry name" value="Galactose-bd-like_sf"/>
</dbReference>
<dbReference type="Pfam" id="PF21467">
    <property type="entry name" value="BetaGal_gal-bd"/>
    <property type="match status" value="1"/>
</dbReference>
<dbReference type="AlphaFoldDB" id="A0AAD7YQ35"/>
<dbReference type="Gene3D" id="3.20.20.80">
    <property type="entry name" value="Glycosidases"/>
    <property type="match status" value="1"/>
</dbReference>
<dbReference type="PRINTS" id="PR00742">
    <property type="entry name" value="GLHYDRLASE35"/>
</dbReference>
<dbReference type="GO" id="GO:0005975">
    <property type="term" value="P:carbohydrate metabolic process"/>
    <property type="evidence" value="ECO:0007669"/>
    <property type="project" value="InterPro"/>
</dbReference>
<feature type="domain" description="Glycoside hydrolase 35 catalytic" evidence="9">
    <location>
        <begin position="112"/>
        <end position="429"/>
    </location>
</feature>
<protein>
    <recommendedName>
        <fullName evidence="7">Beta-galactosidase</fullName>
        <ecNumber evidence="7">3.2.1.23</ecNumber>
    </recommendedName>
</protein>
<evidence type="ECO:0000256" key="1">
    <source>
        <dbReference type="ARBA" id="ARBA00009809"/>
    </source>
</evidence>
<dbReference type="InterPro" id="IPR019801">
    <property type="entry name" value="Glyco_hydro_35_CS"/>
</dbReference>
<accession>A0AAD7YQ35</accession>
<evidence type="ECO:0000256" key="4">
    <source>
        <dbReference type="ARBA" id="ARBA00023180"/>
    </source>
</evidence>
<feature type="domain" description="Beta-galactosidase 1-like first all-beta" evidence="10">
    <location>
        <begin position="482"/>
        <end position="586"/>
    </location>
</feature>
<dbReference type="EC" id="3.2.1.23" evidence="7"/>
<gene>
    <name evidence="12" type="ORF">PYW07_003929</name>
</gene>
<dbReference type="Pfam" id="PF01301">
    <property type="entry name" value="Glyco_hydro_35"/>
    <property type="match status" value="1"/>
</dbReference>
<evidence type="ECO:0000256" key="7">
    <source>
        <dbReference type="RuleBase" id="RU000675"/>
    </source>
</evidence>
<dbReference type="FunFam" id="3.20.20.80:FF:000017">
    <property type="entry name" value="Beta-galactosidase"/>
    <property type="match status" value="1"/>
</dbReference>
<name>A0AAD7YQ35_MYTSE</name>
<dbReference type="Gene3D" id="2.60.120.260">
    <property type="entry name" value="Galactose-binding domain-like"/>
    <property type="match status" value="2"/>
</dbReference>
<evidence type="ECO:0000259" key="11">
    <source>
        <dbReference type="Pfam" id="PF21467"/>
    </source>
</evidence>
<reference evidence="12" key="1">
    <citation type="submission" date="2023-03" db="EMBL/GenBank/DDBJ databases">
        <title>Chromosome-level genomes of two armyworms, Mythimna separata and Mythimna loreyi, provide insights into the biosynthesis and reception of sex pheromones.</title>
        <authorList>
            <person name="Zhao H."/>
        </authorList>
    </citation>
    <scope>NUCLEOTIDE SEQUENCE</scope>
    <source>
        <strain evidence="12">BeijingLab</strain>
        <tissue evidence="12">Pupa</tissue>
    </source>
</reference>
<dbReference type="PROSITE" id="PS01182">
    <property type="entry name" value="GLYCOSYL_HYDROL_F35"/>
    <property type="match status" value="1"/>
</dbReference>
<evidence type="ECO:0000256" key="2">
    <source>
        <dbReference type="ARBA" id="ARBA00022729"/>
    </source>
</evidence>
<dbReference type="InterPro" id="IPR017853">
    <property type="entry name" value="GH"/>
</dbReference>
<comment type="caution">
    <text evidence="12">The sequence shown here is derived from an EMBL/GenBank/DDBJ whole genome shotgun (WGS) entry which is preliminary data.</text>
</comment>
<feature type="active site" description="Proton donor" evidence="6">
    <location>
        <position position="260"/>
    </location>
</feature>
<evidence type="ECO:0000313" key="13">
    <source>
        <dbReference type="Proteomes" id="UP001231518"/>
    </source>
</evidence>
<keyword evidence="2" id="KW-0732">Signal</keyword>
<dbReference type="InterPro" id="IPR048912">
    <property type="entry name" value="BetaGal1-like_ABD1"/>
</dbReference>
<comment type="catalytic activity">
    <reaction evidence="7">
        <text>Hydrolysis of terminal non-reducing beta-D-galactose residues in beta-D-galactosides.</text>
        <dbReference type="EC" id="3.2.1.23"/>
    </reaction>
</comment>
<dbReference type="EMBL" id="JARGEI010000012">
    <property type="protein sequence ID" value="KAJ8722749.1"/>
    <property type="molecule type" value="Genomic_DNA"/>
</dbReference>
<evidence type="ECO:0000259" key="10">
    <source>
        <dbReference type="Pfam" id="PF21317"/>
    </source>
</evidence>
<keyword evidence="13" id="KW-1185">Reference proteome</keyword>
<feature type="domain" description="Beta-galactosidase galactose-binding" evidence="11">
    <location>
        <begin position="607"/>
        <end position="666"/>
    </location>
</feature>
<dbReference type="InterPro" id="IPR048913">
    <property type="entry name" value="BetaGal_gal-bd"/>
</dbReference>
<keyword evidence="3 7" id="KW-0378">Hydrolase</keyword>
<evidence type="ECO:0000256" key="6">
    <source>
        <dbReference type="PIRSR" id="PIRSR006336-1"/>
    </source>
</evidence>